<organism evidence="2 3">
    <name type="scientific">Extremus antarcticus</name>
    <dbReference type="NCBI Taxonomy" id="702011"/>
    <lineage>
        <taxon>Eukaryota</taxon>
        <taxon>Fungi</taxon>
        <taxon>Dikarya</taxon>
        <taxon>Ascomycota</taxon>
        <taxon>Pezizomycotina</taxon>
        <taxon>Dothideomycetes</taxon>
        <taxon>Dothideomycetidae</taxon>
        <taxon>Mycosphaerellales</taxon>
        <taxon>Extremaceae</taxon>
        <taxon>Extremus</taxon>
    </lineage>
</organism>
<feature type="region of interest" description="Disordered" evidence="1">
    <location>
        <begin position="347"/>
        <end position="367"/>
    </location>
</feature>
<dbReference type="Proteomes" id="UP001271007">
    <property type="component" value="Unassembled WGS sequence"/>
</dbReference>
<sequence>MDYLTSDIQQCHPYEDSLLESETNPWRYNRLFEPNDLNGSGTVFTAHLPAPVQRYVGEHDAPWSPMTLPPLAPLQSEPVPTQYLPPLTTYGYGSQHHRPSPSVSGPSASDMSSGQSDRHSTPWSSPGPSTAAFSPQPGYLDAVPPAFGGGQFHLDQQRHVSMHDIQYLADNQSDPTLFDDDQGYYSQVVEEGYHPKDMEVDNWNDEVPQSETSAATESETTPESPNIRRRRASSSRALTSHVLPSRVTKRPSNPRRTSSSGATSSGRHRNVVGTPSSRLAFPCVFMKYGCPSTFSSKNEWKRHVFTQHMRVGYWRCDVCEKDNKSNDFNRKDLFLQHVRRMHSEQIPNCENAQPSSPRSPKRDSDSKKITALANRCYHKTRSLPEESGCHFCDHHFHGPDTWEERMEHIGGHMETTKKANENVVDSKDWRDDDDVHRYLVKEGIVVEAKGKRWTLANQPK</sequence>
<protein>
    <recommendedName>
        <fullName evidence="4">C2H2-type domain-containing protein</fullName>
    </recommendedName>
</protein>
<proteinExistence type="predicted"/>
<feature type="compositionally biased region" description="Low complexity" evidence="1">
    <location>
        <begin position="210"/>
        <end position="225"/>
    </location>
</feature>
<dbReference type="EMBL" id="JAWDJX010000016">
    <property type="protein sequence ID" value="KAK3053453.1"/>
    <property type="molecule type" value="Genomic_DNA"/>
</dbReference>
<gene>
    <name evidence="2" type="ORF">LTR09_005622</name>
</gene>
<name>A0AAJ0DMT3_9PEZI</name>
<dbReference type="PANTHER" id="PTHR23225:SF2">
    <property type="entry name" value="AT09679P-RELATED"/>
    <property type="match status" value="1"/>
</dbReference>
<feature type="region of interest" description="Disordered" evidence="1">
    <location>
        <begin position="67"/>
        <end position="144"/>
    </location>
</feature>
<keyword evidence="3" id="KW-1185">Reference proteome</keyword>
<feature type="compositionally biased region" description="Polar residues" evidence="1">
    <location>
        <begin position="101"/>
        <end position="133"/>
    </location>
</feature>
<accession>A0AAJ0DMT3</accession>
<dbReference type="Gene3D" id="3.30.160.60">
    <property type="entry name" value="Classic Zinc Finger"/>
    <property type="match status" value="1"/>
</dbReference>
<dbReference type="InterPro" id="IPR039970">
    <property type="entry name" value="TF_Grauzone"/>
</dbReference>
<evidence type="ECO:0008006" key="4">
    <source>
        <dbReference type="Google" id="ProtNLM"/>
    </source>
</evidence>
<evidence type="ECO:0000313" key="2">
    <source>
        <dbReference type="EMBL" id="KAK3053453.1"/>
    </source>
</evidence>
<comment type="caution">
    <text evidence="2">The sequence shown here is derived from an EMBL/GenBank/DDBJ whole genome shotgun (WGS) entry which is preliminary data.</text>
</comment>
<feature type="compositionally biased region" description="Low complexity" evidence="1">
    <location>
        <begin position="255"/>
        <end position="265"/>
    </location>
</feature>
<evidence type="ECO:0000256" key="1">
    <source>
        <dbReference type="SAM" id="MobiDB-lite"/>
    </source>
</evidence>
<dbReference type="PANTHER" id="PTHR23225">
    <property type="entry name" value="ZINC FINGER PROTEIN"/>
    <property type="match status" value="1"/>
</dbReference>
<dbReference type="GO" id="GO:0003700">
    <property type="term" value="F:DNA-binding transcription factor activity"/>
    <property type="evidence" value="ECO:0007669"/>
    <property type="project" value="InterPro"/>
</dbReference>
<dbReference type="AlphaFoldDB" id="A0AAJ0DMT3"/>
<evidence type="ECO:0000313" key="3">
    <source>
        <dbReference type="Proteomes" id="UP001271007"/>
    </source>
</evidence>
<reference evidence="2" key="1">
    <citation type="submission" date="2023-04" db="EMBL/GenBank/DDBJ databases">
        <title>Black Yeasts Isolated from many extreme environments.</title>
        <authorList>
            <person name="Coleine C."/>
            <person name="Stajich J.E."/>
            <person name="Selbmann L."/>
        </authorList>
    </citation>
    <scope>NUCLEOTIDE SEQUENCE</scope>
    <source>
        <strain evidence="2">CCFEE 5312</strain>
    </source>
</reference>
<feature type="region of interest" description="Disordered" evidence="1">
    <location>
        <begin position="198"/>
        <end position="273"/>
    </location>
</feature>